<evidence type="ECO:0000313" key="1">
    <source>
        <dbReference type="EMBL" id="CEK64495.1"/>
    </source>
</evidence>
<gene>
    <name evidence="2" type="primary">ORF51946</name>
    <name evidence="1" type="synonym">ORF51945</name>
</gene>
<proteinExistence type="predicted"/>
<sequence length="60" mass="7073">HKELTCTRKRSNAESLKKLNNEIMRDITITQKVTIYRCTVYKDTNKKGIVTRNSMEKQLT</sequence>
<accession>A0A0B6Z9A1</accession>
<dbReference type="EMBL" id="HACG01017630">
    <property type="protein sequence ID" value="CEK64495.1"/>
    <property type="molecule type" value="Transcribed_RNA"/>
</dbReference>
<feature type="non-terminal residue" evidence="2">
    <location>
        <position position="1"/>
    </location>
</feature>
<protein>
    <submittedName>
        <fullName evidence="2">Uncharacterized protein</fullName>
    </submittedName>
</protein>
<organism evidence="2">
    <name type="scientific">Arion vulgaris</name>
    <dbReference type="NCBI Taxonomy" id="1028688"/>
    <lineage>
        <taxon>Eukaryota</taxon>
        <taxon>Metazoa</taxon>
        <taxon>Spiralia</taxon>
        <taxon>Lophotrochozoa</taxon>
        <taxon>Mollusca</taxon>
        <taxon>Gastropoda</taxon>
        <taxon>Heterobranchia</taxon>
        <taxon>Euthyneura</taxon>
        <taxon>Panpulmonata</taxon>
        <taxon>Eupulmonata</taxon>
        <taxon>Stylommatophora</taxon>
        <taxon>Helicina</taxon>
        <taxon>Arionoidea</taxon>
        <taxon>Arionidae</taxon>
        <taxon>Arion</taxon>
    </lineage>
</organism>
<dbReference type="EMBL" id="HACG01017631">
    <property type="protein sequence ID" value="CEK64496.1"/>
    <property type="molecule type" value="Transcribed_RNA"/>
</dbReference>
<name>A0A0B6Z9A1_9EUPU</name>
<dbReference type="AlphaFoldDB" id="A0A0B6Z9A1"/>
<evidence type="ECO:0000313" key="2">
    <source>
        <dbReference type="EMBL" id="CEK64496.1"/>
    </source>
</evidence>
<reference evidence="2" key="1">
    <citation type="submission" date="2014-12" db="EMBL/GenBank/DDBJ databases">
        <title>Insight into the proteome of Arion vulgaris.</title>
        <authorList>
            <person name="Aradska J."/>
            <person name="Bulat T."/>
            <person name="Smidak R."/>
            <person name="Sarate P."/>
            <person name="Gangsoo J."/>
            <person name="Sialana F."/>
            <person name="Bilban M."/>
            <person name="Lubec G."/>
        </authorList>
    </citation>
    <scope>NUCLEOTIDE SEQUENCE</scope>
    <source>
        <tissue evidence="2">Skin</tissue>
    </source>
</reference>